<dbReference type="InterPro" id="IPR016181">
    <property type="entry name" value="Acyl_CoA_acyltransferase"/>
</dbReference>
<evidence type="ECO:0000313" key="3">
    <source>
        <dbReference type="Proteomes" id="UP000315522"/>
    </source>
</evidence>
<accession>A0A559LY93</accession>
<dbReference type="SUPFAM" id="SSF55729">
    <property type="entry name" value="Acyl-CoA N-acyltransferases (Nat)"/>
    <property type="match status" value="1"/>
</dbReference>
<protein>
    <recommendedName>
        <fullName evidence="1">N-acetyltransferase domain-containing protein</fullName>
    </recommendedName>
</protein>
<organism evidence="2 3">
    <name type="scientific">Lachnellula willkommii</name>
    <dbReference type="NCBI Taxonomy" id="215461"/>
    <lineage>
        <taxon>Eukaryota</taxon>
        <taxon>Fungi</taxon>
        <taxon>Dikarya</taxon>
        <taxon>Ascomycota</taxon>
        <taxon>Pezizomycotina</taxon>
        <taxon>Leotiomycetes</taxon>
        <taxon>Helotiales</taxon>
        <taxon>Lachnaceae</taxon>
        <taxon>Lachnellula</taxon>
    </lineage>
</organism>
<dbReference type="Proteomes" id="UP000315522">
    <property type="component" value="Unassembled WGS sequence"/>
</dbReference>
<dbReference type="InterPro" id="IPR000182">
    <property type="entry name" value="GNAT_dom"/>
</dbReference>
<dbReference type="GO" id="GO:0016747">
    <property type="term" value="F:acyltransferase activity, transferring groups other than amino-acyl groups"/>
    <property type="evidence" value="ECO:0007669"/>
    <property type="project" value="InterPro"/>
</dbReference>
<dbReference type="PROSITE" id="PS51186">
    <property type="entry name" value="GNAT"/>
    <property type="match status" value="1"/>
</dbReference>
<dbReference type="PANTHER" id="PTHR42791">
    <property type="entry name" value="GNAT FAMILY ACETYLTRANSFERASE"/>
    <property type="match status" value="1"/>
</dbReference>
<dbReference type="Gene3D" id="3.40.630.30">
    <property type="match status" value="1"/>
</dbReference>
<dbReference type="PANTHER" id="PTHR42791:SF2">
    <property type="entry name" value="N-ACETYLTRANSFERASE DOMAIN-CONTAINING PROTEIN"/>
    <property type="match status" value="1"/>
</dbReference>
<feature type="domain" description="N-acetyltransferase" evidence="1">
    <location>
        <begin position="123"/>
        <end position="198"/>
    </location>
</feature>
<evidence type="ECO:0000313" key="2">
    <source>
        <dbReference type="EMBL" id="TVY85665.1"/>
    </source>
</evidence>
<evidence type="ECO:0000259" key="1">
    <source>
        <dbReference type="PROSITE" id="PS51186"/>
    </source>
</evidence>
<sequence length="215" mass="23600">LTTASFAASDAAYPLIWGSAPPGTHDTVSRNGLFSPVQKPDKVTLKAVHENGQLVGLATWNMPKGSLPAKAAAGAGSGSGLPVIPRVNMELWNEMVMGLKGCYDRDVDVLKDMCMDLLPPRFCARSRFLFLSLSLLFVHPAYQRQGIGSLLLEWGRKKADEMQARIWLSSTPQAVSTYERNGWKVVERYDVLLEKYGGQGVYSRAWMLREPAAAA</sequence>
<name>A0A559LY93_9HELO</name>
<comment type="caution">
    <text evidence="2">The sequence shown here is derived from an EMBL/GenBank/DDBJ whole genome shotgun (WGS) entry which is preliminary data.</text>
</comment>
<gene>
    <name evidence="2" type="ORF">LAWI1_G008636</name>
</gene>
<reference evidence="2 3" key="1">
    <citation type="submission" date="2018-05" db="EMBL/GenBank/DDBJ databases">
        <title>Genome sequencing and assembly of the regulated plant pathogen Lachnellula willkommii and related sister species for the development of diagnostic species identification markers.</title>
        <authorList>
            <person name="Giroux E."/>
            <person name="Bilodeau G."/>
        </authorList>
    </citation>
    <scope>NUCLEOTIDE SEQUENCE [LARGE SCALE GENOMIC DNA]</scope>
    <source>
        <strain evidence="2 3">CBS 172.35</strain>
    </source>
</reference>
<dbReference type="AlphaFoldDB" id="A0A559LY93"/>
<dbReference type="Pfam" id="PF13673">
    <property type="entry name" value="Acetyltransf_10"/>
    <property type="match status" value="1"/>
</dbReference>
<proteinExistence type="predicted"/>
<dbReference type="EMBL" id="QGML01006960">
    <property type="protein sequence ID" value="TVY85665.1"/>
    <property type="molecule type" value="Genomic_DNA"/>
</dbReference>
<dbReference type="InterPro" id="IPR052523">
    <property type="entry name" value="Trichothecene_AcTrans"/>
</dbReference>
<keyword evidence="3" id="KW-1185">Reference proteome</keyword>
<feature type="non-terminal residue" evidence="2">
    <location>
        <position position="1"/>
    </location>
</feature>
<dbReference type="CDD" id="cd04301">
    <property type="entry name" value="NAT_SF"/>
    <property type="match status" value="1"/>
</dbReference>